<protein>
    <submittedName>
        <fullName evidence="2">Uncharacterized protein</fullName>
    </submittedName>
</protein>
<gene>
    <name evidence="2" type="ORF">NDU88_009031</name>
</gene>
<dbReference type="Proteomes" id="UP001066276">
    <property type="component" value="Chromosome 6"/>
</dbReference>
<feature type="region of interest" description="Disordered" evidence="1">
    <location>
        <begin position="107"/>
        <end position="177"/>
    </location>
</feature>
<comment type="caution">
    <text evidence="2">The sequence shown here is derived from an EMBL/GenBank/DDBJ whole genome shotgun (WGS) entry which is preliminary data.</text>
</comment>
<sequence>MSRQVAGPPLSRSTLGPTALQAPRGPQGLQPPVAATPQSKQALSGLHDHRVAGQRHVRPTPTLPRVAPSPGSVPLRPDRCSQLLWGPNLCRSTDRALCLLFSVPHGRSTSRCARGTRPRPRPAPPHTPATPSGPQAPGRSLDSTRGSSLCPSNAGAAPPEGAQGHSVAGEGPGGGAQVYTSAHAAILATPP</sequence>
<dbReference type="AlphaFoldDB" id="A0AAV7QRH7"/>
<evidence type="ECO:0000313" key="2">
    <source>
        <dbReference type="EMBL" id="KAJ1142718.1"/>
    </source>
</evidence>
<organism evidence="2 3">
    <name type="scientific">Pleurodeles waltl</name>
    <name type="common">Iberian ribbed newt</name>
    <dbReference type="NCBI Taxonomy" id="8319"/>
    <lineage>
        <taxon>Eukaryota</taxon>
        <taxon>Metazoa</taxon>
        <taxon>Chordata</taxon>
        <taxon>Craniata</taxon>
        <taxon>Vertebrata</taxon>
        <taxon>Euteleostomi</taxon>
        <taxon>Amphibia</taxon>
        <taxon>Batrachia</taxon>
        <taxon>Caudata</taxon>
        <taxon>Salamandroidea</taxon>
        <taxon>Salamandridae</taxon>
        <taxon>Pleurodelinae</taxon>
        <taxon>Pleurodeles</taxon>
    </lineage>
</organism>
<keyword evidence="3" id="KW-1185">Reference proteome</keyword>
<evidence type="ECO:0000256" key="1">
    <source>
        <dbReference type="SAM" id="MobiDB-lite"/>
    </source>
</evidence>
<feature type="compositionally biased region" description="Polar residues" evidence="1">
    <location>
        <begin position="141"/>
        <end position="151"/>
    </location>
</feature>
<feature type="region of interest" description="Disordered" evidence="1">
    <location>
        <begin position="1"/>
        <end position="75"/>
    </location>
</feature>
<dbReference type="EMBL" id="JANPWB010000010">
    <property type="protein sequence ID" value="KAJ1142718.1"/>
    <property type="molecule type" value="Genomic_DNA"/>
</dbReference>
<name>A0AAV7QRH7_PLEWA</name>
<proteinExistence type="predicted"/>
<accession>A0AAV7QRH7</accession>
<reference evidence="2" key="1">
    <citation type="journal article" date="2022" name="bioRxiv">
        <title>Sequencing and chromosome-scale assembly of the giantPleurodeles waltlgenome.</title>
        <authorList>
            <person name="Brown T."/>
            <person name="Elewa A."/>
            <person name="Iarovenko S."/>
            <person name="Subramanian E."/>
            <person name="Araus A.J."/>
            <person name="Petzold A."/>
            <person name="Susuki M."/>
            <person name="Suzuki K.-i.T."/>
            <person name="Hayashi T."/>
            <person name="Toyoda A."/>
            <person name="Oliveira C."/>
            <person name="Osipova E."/>
            <person name="Leigh N.D."/>
            <person name="Simon A."/>
            <person name="Yun M.H."/>
        </authorList>
    </citation>
    <scope>NUCLEOTIDE SEQUENCE</scope>
    <source>
        <strain evidence="2">20211129_DDA</strain>
        <tissue evidence="2">Liver</tissue>
    </source>
</reference>
<evidence type="ECO:0000313" key="3">
    <source>
        <dbReference type="Proteomes" id="UP001066276"/>
    </source>
</evidence>